<proteinExistence type="inferred from homology"/>
<feature type="region of interest" description="Disordered" evidence="6">
    <location>
        <begin position="434"/>
        <end position="508"/>
    </location>
</feature>
<evidence type="ECO:0000256" key="2">
    <source>
        <dbReference type="ARBA" id="ARBA00023015"/>
    </source>
</evidence>
<dbReference type="GO" id="GO:1990527">
    <property type="term" value="C:Tec1p-Ste12p-Dig1p complex"/>
    <property type="evidence" value="ECO:0007669"/>
    <property type="project" value="TreeGrafter"/>
</dbReference>
<evidence type="ECO:0000256" key="4">
    <source>
        <dbReference type="ARBA" id="ARBA00023242"/>
    </source>
</evidence>
<dbReference type="SMART" id="SM00424">
    <property type="entry name" value="STE"/>
    <property type="match status" value="1"/>
</dbReference>
<comment type="similarity">
    <text evidence="5">Belongs to the STE12 transcription factor family.</text>
</comment>
<feature type="compositionally biased region" description="Low complexity" evidence="6">
    <location>
        <begin position="487"/>
        <end position="500"/>
    </location>
</feature>
<dbReference type="EMBL" id="SWFT01000051">
    <property type="protein sequence ID" value="KAA8904948.1"/>
    <property type="molecule type" value="Genomic_DNA"/>
</dbReference>
<evidence type="ECO:0000313" key="8">
    <source>
        <dbReference type="Proteomes" id="UP000449547"/>
    </source>
</evidence>
<comment type="caution">
    <text evidence="7">The sequence shown here is derived from an EMBL/GenBank/DDBJ whole genome shotgun (WGS) entry which is preliminary data.</text>
</comment>
<evidence type="ECO:0000256" key="3">
    <source>
        <dbReference type="ARBA" id="ARBA00023163"/>
    </source>
</evidence>
<dbReference type="Proteomes" id="UP000449547">
    <property type="component" value="Unassembled WGS sequence"/>
</dbReference>
<dbReference type="GO" id="GO:1990526">
    <property type="term" value="C:Ste12p-Dig1p-Dig2p complex"/>
    <property type="evidence" value="ECO:0007669"/>
    <property type="project" value="TreeGrafter"/>
</dbReference>
<dbReference type="VEuPathDB" id="FungiDB:DIURU_001784"/>
<dbReference type="AlphaFoldDB" id="A0A642USU2"/>
<dbReference type="Pfam" id="PF02200">
    <property type="entry name" value="STE"/>
    <property type="match status" value="1"/>
</dbReference>
<reference evidence="7 8" key="1">
    <citation type="submission" date="2019-07" db="EMBL/GenBank/DDBJ databases">
        <title>Genome assembly of two rare yeast pathogens: Diutina rugosa and Trichomonascus ciferrii.</title>
        <authorList>
            <person name="Mixao V."/>
            <person name="Saus E."/>
            <person name="Hansen A."/>
            <person name="Lass-Flor C."/>
            <person name="Gabaldon T."/>
        </authorList>
    </citation>
    <scope>NUCLEOTIDE SEQUENCE [LARGE SCALE GENOMIC DNA]</scope>
    <source>
        <strain evidence="7 8">CBS 613</strain>
    </source>
</reference>
<dbReference type="GO" id="GO:0005634">
    <property type="term" value="C:nucleus"/>
    <property type="evidence" value="ECO:0007669"/>
    <property type="project" value="UniProtKB-SubCell"/>
</dbReference>
<accession>A0A642USU2</accession>
<dbReference type="PANTHER" id="PTHR47427:SF1">
    <property type="entry name" value="PROTEIN STE12"/>
    <property type="match status" value="1"/>
</dbReference>
<evidence type="ECO:0000313" key="7">
    <source>
        <dbReference type="EMBL" id="KAA8904948.1"/>
    </source>
</evidence>
<dbReference type="OrthoDB" id="1095242at2759"/>
<dbReference type="GO" id="GO:2000220">
    <property type="term" value="P:regulation of pseudohyphal growth"/>
    <property type="evidence" value="ECO:0007669"/>
    <property type="project" value="TreeGrafter"/>
</dbReference>
<dbReference type="PANTHER" id="PTHR47427">
    <property type="entry name" value="PROTEIN STE12"/>
    <property type="match status" value="1"/>
</dbReference>
<keyword evidence="4" id="KW-0539">Nucleus</keyword>
<evidence type="ECO:0000256" key="1">
    <source>
        <dbReference type="ARBA" id="ARBA00004123"/>
    </source>
</evidence>
<dbReference type="InterPro" id="IPR052127">
    <property type="entry name" value="STE12_transcription_factor"/>
</dbReference>
<dbReference type="GO" id="GO:0003700">
    <property type="term" value="F:DNA-binding transcription factor activity"/>
    <property type="evidence" value="ECO:0007669"/>
    <property type="project" value="InterPro"/>
</dbReference>
<feature type="compositionally biased region" description="Acidic residues" evidence="6">
    <location>
        <begin position="240"/>
        <end position="254"/>
    </location>
</feature>
<dbReference type="RefSeq" id="XP_034013463.1">
    <property type="nucleotide sequence ID" value="XM_034154365.1"/>
</dbReference>
<protein>
    <recommendedName>
        <fullName evidence="9">Transcription factor</fullName>
    </recommendedName>
</protein>
<keyword evidence="3" id="KW-0804">Transcription</keyword>
<name>A0A642USU2_DIURU</name>
<keyword evidence="8" id="KW-1185">Reference proteome</keyword>
<dbReference type="InterPro" id="IPR003120">
    <property type="entry name" value="Ste12"/>
</dbReference>
<evidence type="ECO:0000256" key="6">
    <source>
        <dbReference type="SAM" id="MobiDB-lite"/>
    </source>
</evidence>
<feature type="compositionally biased region" description="Pro residues" evidence="6">
    <location>
        <begin position="366"/>
        <end position="375"/>
    </location>
</feature>
<sequence length="508" mass="56118">MSDASDAVCERLRLIEDLKFFLATAPANWQENQVIRRYYLNSDEGFVSCVYWNNLYFITGTDIVRSIVYKFEHFGRKIVDRKKFEEGIFSDLRNLKCGTDAILELPRSEFLEFLFKNSCLRTQKKQKVFFWFNVPHDKLMADALERDLKKEKLGHPPTTVAHAEPALSFEYDESKSLFSQLNSHMSHQQLLKGVATTEEDAVEAIASSGDPAIKAEFQPTLPGASTPPPPRPENANANDNDGDEDDDDDDEDFPLDFIHPYDHDQVITLDANQHVAYGSLVDDTDYDSFVDTSVFTQIPSSNGSIVSQPVAYTDEYLIEQAQPLKPFHTSRADDTYLIPPQPSSSASYAPQPPYYVPMSTPGGQRYPPPPPPPSVPTAAGPPSSQYYGGTAAYYSVPEPAYMAHEQEYWPPQPGYEYPPGGYSYPVDEYPGAGYSGATGGGPPTTYYPRPHPGYTKKRAPPPSSRVVVGGGVSKPPHNTHHRRPPSAEVAAAAAAAAAEATRPGPKPE</sequence>
<dbReference type="GeneID" id="54780437"/>
<gene>
    <name evidence="7" type="ORF">DIURU_001784</name>
</gene>
<comment type="subcellular location">
    <subcellularLocation>
        <location evidence="1">Nucleus</location>
    </subcellularLocation>
</comment>
<feature type="region of interest" description="Disordered" evidence="6">
    <location>
        <begin position="206"/>
        <end position="255"/>
    </location>
</feature>
<feature type="region of interest" description="Disordered" evidence="6">
    <location>
        <begin position="331"/>
        <end position="383"/>
    </location>
</feature>
<evidence type="ECO:0000256" key="5">
    <source>
        <dbReference type="ARBA" id="ARBA00024345"/>
    </source>
</evidence>
<keyword evidence="2" id="KW-0805">Transcription regulation</keyword>
<evidence type="ECO:0008006" key="9">
    <source>
        <dbReference type="Google" id="ProtNLM"/>
    </source>
</evidence>
<organism evidence="7 8">
    <name type="scientific">Diutina rugosa</name>
    <name type="common">Yeast</name>
    <name type="synonym">Candida rugosa</name>
    <dbReference type="NCBI Taxonomy" id="5481"/>
    <lineage>
        <taxon>Eukaryota</taxon>
        <taxon>Fungi</taxon>
        <taxon>Dikarya</taxon>
        <taxon>Ascomycota</taxon>
        <taxon>Saccharomycotina</taxon>
        <taxon>Pichiomycetes</taxon>
        <taxon>Debaryomycetaceae</taxon>
        <taxon>Diutina</taxon>
    </lineage>
</organism>